<gene>
    <name evidence="2" type="ORF">SAMN04487818_10216</name>
</gene>
<dbReference type="Proteomes" id="UP000199051">
    <property type="component" value="Unassembled WGS sequence"/>
</dbReference>
<keyword evidence="1" id="KW-0812">Transmembrane</keyword>
<feature type="transmembrane region" description="Helical" evidence="1">
    <location>
        <begin position="6"/>
        <end position="31"/>
    </location>
</feature>
<dbReference type="EMBL" id="FOGI01000002">
    <property type="protein sequence ID" value="SER19874.1"/>
    <property type="molecule type" value="Genomic_DNA"/>
</dbReference>
<feature type="transmembrane region" description="Helical" evidence="1">
    <location>
        <begin position="76"/>
        <end position="94"/>
    </location>
</feature>
<organism evidence="2 3">
    <name type="scientific">Actinokineospora terrae</name>
    <dbReference type="NCBI Taxonomy" id="155974"/>
    <lineage>
        <taxon>Bacteria</taxon>
        <taxon>Bacillati</taxon>
        <taxon>Actinomycetota</taxon>
        <taxon>Actinomycetes</taxon>
        <taxon>Pseudonocardiales</taxon>
        <taxon>Pseudonocardiaceae</taxon>
        <taxon>Actinokineospora</taxon>
    </lineage>
</organism>
<dbReference type="AlphaFoldDB" id="A0A1H9M842"/>
<dbReference type="RefSeq" id="WP_092774985.1">
    <property type="nucleotide sequence ID" value="NZ_FOGI01000002.1"/>
</dbReference>
<evidence type="ECO:0000313" key="3">
    <source>
        <dbReference type="Proteomes" id="UP000199051"/>
    </source>
</evidence>
<evidence type="ECO:0000256" key="1">
    <source>
        <dbReference type="SAM" id="Phobius"/>
    </source>
</evidence>
<proteinExistence type="predicted"/>
<reference evidence="3" key="1">
    <citation type="submission" date="2016-10" db="EMBL/GenBank/DDBJ databases">
        <authorList>
            <person name="Varghese N."/>
            <person name="Submissions S."/>
        </authorList>
    </citation>
    <scope>NUCLEOTIDE SEQUENCE [LARGE SCALE GENOMIC DNA]</scope>
    <source>
        <strain evidence="3">DSM 44260</strain>
    </source>
</reference>
<accession>A0A1H9M842</accession>
<protein>
    <submittedName>
        <fullName evidence="2">Uncharacterized protein</fullName>
    </submittedName>
</protein>
<name>A0A1H9M842_9PSEU</name>
<evidence type="ECO:0000313" key="2">
    <source>
        <dbReference type="EMBL" id="SER19874.1"/>
    </source>
</evidence>
<keyword evidence="1" id="KW-0472">Membrane</keyword>
<sequence>MTSLPAVAVAAALVVTGALVPALVGRALVAARRMVWRLMDARAAWRGLAVFLAAYVAPAVATAITAACYGAQGGPVGSGPLLTFAAIWGAARAARRCLPRYLRRLR</sequence>
<keyword evidence="1" id="KW-1133">Transmembrane helix</keyword>
<feature type="transmembrane region" description="Helical" evidence="1">
    <location>
        <begin position="43"/>
        <end position="64"/>
    </location>
</feature>
<keyword evidence="3" id="KW-1185">Reference proteome</keyword>